<comment type="caution">
    <text evidence="1">The sequence shown here is derived from an EMBL/GenBank/DDBJ whole genome shotgun (WGS) entry which is preliminary data.</text>
</comment>
<dbReference type="EMBL" id="JAERQJ010000005">
    <property type="protein sequence ID" value="MBL0684583.1"/>
    <property type="molecule type" value="Genomic_DNA"/>
</dbReference>
<proteinExistence type="predicted"/>
<dbReference type="InterPro" id="IPR035093">
    <property type="entry name" value="RelE/ParE_toxin_dom_sf"/>
</dbReference>
<gene>
    <name evidence="1" type="ORF">JJQ60_13720</name>
</gene>
<sequence length="90" mass="10240">MDVIISSSFADDFKTLNDSSLQEKLKSVLESIKTAKNIDILSQFKTVRGNDKVFKMGVGLYFLIGVMTAENQITLMRWLHRDEVIRALDT</sequence>
<keyword evidence="2" id="KW-1185">Reference proteome</keyword>
<reference evidence="1" key="1">
    <citation type="submission" date="2021-01" db="EMBL/GenBank/DDBJ databases">
        <authorList>
            <person name="Zhong Y.L."/>
        </authorList>
    </citation>
    <scope>NUCLEOTIDE SEQUENCE</scope>
    <source>
        <strain evidence="1">KCTC 23302</strain>
    </source>
</reference>
<dbReference type="Gene3D" id="3.30.2310.20">
    <property type="entry name" value="RelE-like"/>
    <property type="match status" value="1"/>
</dbReference>
<name>A0A937DBG3_9FLAO</name>
<organism evidence="1 2">
    <name type="scientific">Aquimarina mytili</name>
    <dbReference type="NCBI Taxonomy" id="874423"/>
    <lineage>
        <taxon>Bacteria</taxon>
        <taxon>Pseudomonadati</taxon>
        <taxon>Bacteroidota</taxon>
        <taxon>Flavobacteriia</taxon>
        <taxon>Flavobacteriales</taxon>
        <taxon>Flavobacteriaceae</taxon>
        <taxon>Aquimarina</taxon>
    </lineage>
</organism>
<protein>
    <submittedName>
        <fullName evidence="1">Uncharacterized protein</fullName>
    </submittedName>
</protein>
<evidence type="ECO:0000313" key="2">
    <source>
        <dbReference type="Proteomes" id="UP000651057"/>
    </source>
</evidence>
<dbReference type="AlphaFoldDB" id="A0A937DBG3"/>
<accession>A0A937DBG3</accession>
<dbReference type="Proteomes" id="UP000651057">
    <property type="component" value="Unassembled WGS sequence"/>
</dbReference>
<dbReference type="RefSeq" id="WP_201921096.1">
    <property type="nucleotide sequence ID" value="NZ_BAABAX010000031.1"/>
</dbReference>
<evidence type="ECO:0000313" key="1">
    <source>
        <dbReference type="EMBL" id="MBL0684583.1"/>
    </source>
</evidence>